<dbReference type="AlphaFoldDB" id="A0A840RBS5"/>
<dbReference type="Proteomes" id="UP000543030">
    <property type="component" value="Unassembled WGS sequence"/>
</dbReference>
<dbReference type="SUPFAM" id="SSF54637">
    <property type="entry name" value="Thioesterase/thiol ester dehydrase-isomerase"/>
    <property type="match status" value="1"/>
</dbReference>
<gene>
    <name evidence="1" type="ORF">HNQ50_000520</name>
</gene>
<keyword evidence="2" id="KW-1185">Reference proteome</keyword>
<proteinExistence type="predicted"/>
<dbReference type="RefSeq" id="WP_184097227.1">
    <property type="nucleotide sequence ID" value="NZ_JACHHN010000001.1"/>
</dbReference>
<dbReference type="Gene3D" id="3.10.129.10">
    <property type="entry name" value="Hotdog Thioesterase"/>
    <property type="match status" value="1"/>
</dbReference>
<evidence type="ECO:0000313" key="2">
    <source>
        <dbReference type="Proteomes" id="UP000543030"/>
    </source>
</evidence>
<sequence length="157" mass="17356">MARPNALLNMWQKLSGLPAGKWLFSRLVCFKAPYFASIRPRFDVLQAGRAQVSIKKRRKVQNHIGTVHAIAMCNMAELAAGTMTDVTIPPSHRWIPKGMTVEYVKKAETSLRAIATLDTPADWGSGINLPVQVEVLDTNDQIVLLATVTMWVSAKKA</sequence>
<protein>
    <submittedName>
        <fullName evidence="1">Acyl-coenzyme A thioesterase PaaI-like protein</fullName>
    </submittedName>
</protein>
<organism evidence="1 2">
    <name type="scientific">Silvimonas terrae</name>
    <dbReference type="NCBI Taxonomy" id="300266"/>
    <lineage>
        <taxon>Bacteria</taxon>
        <taxon>Pseudomonadati</taxon>
        <taxon>Pseudomonadota</taxon>
        <taxon>Betaproteobacteria</taxon>
        <taxon>Neisseriales</taxon>
        <taxon>Chitinibacteraceae</taxon>
        <taxon>Silvimonas</taxon>
    </lineage>
</organism>
<comment type="caution">
    <text evidence="1">The sequence shown here is derived from an EMBL/GenBank/DDBJ whole genome shotgun (WGS) entry which is preliminary data.</text>
</comment>
<dbReference type="EMBL" id="JACHHN010000001">
    <property type="protein sequence ID" value="MBB5189810.1"/>
    <property type="molecule type" value="Genomic_DNA"/>
</dbReference>
<dbReference type="InterPro" id="IPR029069">
    <property type="entry name" value="HotDog_dom_sf"/>
</dbReference>
<reference evidence="1 2" key="1">
    <citation type="submission" date="2020-08" db="EMBL/GenBank/DDBJ databases">
        <title>Genomic Encyclopedia of Type Strains, Phase IV (KMG-IV): sequencing the most valuable type-strain genomes for metagenomic binning, comparative biology and taxonomic classification.</title>
        <authorList>
            <person name="Goeker M."/>
        </authorList>
    </citation>
    <scope>NUCLEOTIDE SEQUENCE [LARGE SCALE GENOMIC DNA]</scope>
    <source>
        <strain evidence="1 2">DSM 18233</strain>
    </source>
</reference>
<evidence type="ECO:0000313" key="1">
    <source>
        <dbReference type="EMBL" id="MBB5189810.1"/>
    </source>
</evidence>
<dbReference type="Pfam" id="PF14539">
    <property type="entry name" value="DUF4442"/>
    <property type="match status" value="1"/>
</dbReference>
<accession>A0A840RBS5</accession>
<dbReference type="InterPro" id="IPR027961">
    <property type="entry name" value="DUF4442"/>
</dbReference>
<name>A0A840RBS5_9NEIS</name>
<dbReference type="CDD" id="cd03443">
    <property type="entry name" value="PaaI_thioesterase"/>
    <property type="match status" value="1"/>
</dbReference>